<dbReference type="AlphaFoldDB" id="A0A812A2T5"/>
<dbReference type="EMBL" id="CAJHZY010000058">
    <property type="protein sequence ID" value="CAD7767105.1"/>
    <property type="molecule type" value="Genomic_DNA"/>
</dbReference>
<comment type="caution">
    <text evidence="2">The sequence shown here is derived from an EMBL/GenBank/DDBJ whole genome shotgun (WGS) entry which is preliminary data.</text>
</comment>
<accession>A0A812A2T5</accession>
<reference evidence="2" key="1">
    <citation type="submission" date="2020-12" db="EMBL/GenBank/DDBJ databases">
        <authorList>
            <person name="Hahn C.J."/>
            <person name="Laso-Perez R."/>
            <person name="Vulcano F."/>
            <person name="Vaziourakis K.-M."/>
            <person name="Stokke R."/>
            <person name="Steen I.H."/>
            <person name="Teske A."/>
            <person name="Boetius A."/>
            <person name="Liebeke M."/>
            <person name="Amann R."/>
            <person name="Knittel K."/>
        </authorList>
    </citation>
    <scope>NUCLEOTIDE SEQUENCE</scope>
    <source>
        <strain evidence="2">Gfbio:c6db26ca-90af-429b-aeed-0e3e8aed0b5e:GoM-Arc1_AMV-AAA_792_C10</strain>
    </source>
</reference>
<proteinExistence type="predicted"/>
<name>A0A812A2T5_9EURY</name>
<evidence type="ECO:0000256" key="1">
    <source>
        <dbReference type="SAM" id="MobiDB-lite"/>
    </source>
</evidence>
<sequence length="75" mass="8650">MHNGRNKNRTRRNRGNNFNIFRSLLCVTGEEEEVEEDPEEGEGVEEEEEEYLKATIQSESVGECKGKTCYVHTLT</sequence>
<dbReference type="Proteomes" id="UP000614580">
    <property type="component" value="Unassembled WGS sequence"/>
</dbReference>
<feature type="region of interest" description="Disordered" evidence="1">
    <location>
        <begin position="29"/>
        <end position="49"/>
    </location>
</feature>
<gene>
    <name evidence="2" type="ORF">DNFNHJIP_00512</name>
</gene>
<evidence type="ECO:0000313" key="2">
    <source>
        <dbReference type="EMBL" id="CAD7767105.1"/>
    </source>
</evidence>
<organism evidence="2 3">
    <name type="scientific">Candidatus Argoarchaeum ethanivorans</name>
    <dbReference type="NCBI Taxonomy" id="2608793"/>
    <lineage>
        <taxon>Archaea</taxon>
        <taxon>Methanobacteriati</taxon>
        <taxon>Methanobacteriota</taxon>
        <taxon>Stenosarchaea group</taxon>
        <taxon>Methanomicrobia</taxon>
        <taxon>Methanosarcinales</taxon>
        <taxon>Methanosarcinales incertae sedis</taxon>
        <taxon>GOM Arc I cluster</taxon>
        <taxon>Candidatus Argoarchaeum</taxon>
    </lineage>
</organism>
<evidence type="ECO:0000313" key="3">
    <source>
        <dbReference type="Proteomes" id="UP000614580"/>
    </source>
</evidence>
<protein>
    <submittedName>
        <fullName evidence="2">Uncharacterized protein</fullName>
    </submittedName>
</protein>